<accession>A0ABR4ACP8</accession>
<name>A0ABR4ACP8_9LECA</name>
<dbReference type="Proteomes" id="UP001590950">
    <property type="component" value="Unassembled WGS sequence"/>
</dbReference>
<evidence type="ECO:0000313" key="2">
    <source>
        <dbReference type="Proteomes" id="UP001590950"/>
    </source>
</evidence>
<proteinExistence type="predicted"/>
<dbReference type="EMBL" id="JBEFKJ010000013">
    <property type="protein sequence ID" value="KAL2042631.1"/>
    <property type="molecule type" value="Genomic_DNA"/>
</dbReference>
<sequence>MPTSTHDIFTELIVQEVGSQLKTVTCGNTDIAAVIDSVRSESTSDVYLYGHEPIDERYPKYTPDASFARADSQYPSIVIETSYSQQYKDLVKLAAEYICGSDGNIGVVLGLDIEYGVGSKRASISIWRPGFAPYPQNKGVILKTVGVQEADPFRADDGTTVQGRGLSLQLCDFVPRTGFANVPPDTQSMTVIQIT</sequence>
<protein>
    <submittedName>
        <fullName evidence="1">Uncharacterized protein</fullName>
    </submittedName>
</protein>
<keyword evidence="2" id="KW-1185">Reference proteome</keyword>
<comment type="caution">
    <text evidence="1">The sequence shown here is derived from an EMBL/GenBank/DDBJ whole genome shotgun (WGS) entry which is preliminary data.</text>
</comment>
<organism evidence="1 2">
    <name type="scientific">Stereocaulon virgatum</name>
    <dbReference type="NCBI Taxonomy" id="373712"/>
    <lineage>
        <taxon>Eukaryota</taxon>
        <taxon>Fungi</taxon>
        <taxon>Dikarya</taxon>
        <taxon>Ascomycota</taxon>
        <taxon>Pezizomycotina</taxon>
        <taxon>Lecanoromycetes</taxon>
        <taxon>OSLEUM clade</taxon>
        <taxon>Lecanoromycetidae</taxon>
        <taxon>Lecanorales</taxon>
        <taxon>Lecanorineae</taxon>
        <taxon>Stereocaulaceae</taxon>
        <taxon>Stereocaulon</taxon>
    </lineage>
</organism>
<reference evidence="1 2" key="1">
    <citation type="submission" date="2024-09" db="EMBL/GenBank/DDBJ databases">
        <title>Rethinking Asexuality: The Enigmatic Case of Functional Sexual Genes in Lepraria (Stereocaulaceae).</title>
        <authorList>
            <person name="Doellman M."/>
            <person name="Sun Y."/>
            <person name="Barcenas-Pena A."/>
            <person name="Lumbsch H.T."/>
            <person name="Grewe F."/>
        </authorList>
    </citation>
    <scope>NUCLEOTIDE SEQUENCE [LARGE SCALE GENOMIC DNA]</scope>
    <source>
        <strain evidence="1 2">Mercado 3170</strain>
    </source>
</reference>
<evidence type="ECO:0000313" key="1">
    <source>
        <dbReference type="EMBL" id="KAL2042631.1"/>
    </source>
</evidence>
<gene>
    <name evidence="1" type="ORF">N7G274_004390</name>
</gene>